<accession>A0A9Q3GB15</accession>
<dbReference type="AlphaFoldDB" id="A0A9Q3GB15"/>
<evidence type="ECO:0000313" key="2">
    <source>
        <dbReference type="EMBL" id="MBW0460839.1"/>
    </source>
</evidence>
<protein>
    <submittedName>
        <fullName evidence="2">Uncharacterized protein</fullName>
    </submittedName>
</protein>
<sequence length="172" mass="19907">MKAAIQSNKMDLDNKYAAPGPNLAGLPQERHILRIPDFPPITQGLNNFQVEAIELYQSWYKSWYREAKEEEWEICPSLWKGALNSYLHIKHFLGEEKTIELLGGCSQLFCKEKVKKINNWEKNQFLSSIDQKKELGMTPALEKEGPVASTRSITVQRQPQRTLEGTERSWEQ</sequence>
<feature type="compositionally biased region" description="Polar residues" evidence="1">
    <location>
        <begin position="149"/>
        <end position="163"/>
    </location>
</feature>
<feature type="region of interest" description="Disordered" evidence="1">
    <location>
        <begin position="137"/>
        <end position="172"/>
    </location>
</feature>
<keyword evidence="3" id="KW-1185">Reference proteome</keyword>
<evidence type="ECO:0000313" key="3">
    <source>
        <dbReference type="Proteomes" id="UP000765509"/>
    </source>
</evidence>
<name>A0A9Q3GB15_9BASI</name>
<gene>
    <name evidence="2" type="ORF">O181_000554</name>
</gene>
<dbReference type="EMBL" id="AVOT02000066">
    <property type="protein sequence ID" value="MBW0460839.1"/>
    <property type="molecule type" value="Genomic_DNA"/>
</dbReference>
<evidence type="ECO:0000256" key="1">
    <source>
        <dbReference type="SAM" id="MobiDB-lite"/>
    </source>
</evidence>
<organism evidence="2 3">
    <name type="scientific">Austropuccinia psidii MF-1</name>
    <dbReference type="NCBI Taxonomy" id="1389203"/>
    <lineage>
        <taxon>Eukaryota</taxon>
        <taxon>Fungi</taxon>
        <taxon>Dikarya</taxon>
        <taxon>Basidiomycota</taxon>
        <taxon>Pucciniomycotina</taxon>
        <taxon>Pucciniomycetes</taxon>
        <taxon>Pucciniales</taxon>
        <taxon>Sphaerophragmiaceae</taxon>
        <taxon>Austropuccinia</taxon>
    </lineage>
</organism>
<comment type="caution">
    <text evidence="2">The sequence shown here is derived from an EMBL/GenBank/DDBJ whole genome shotgun (WGS) entry which is preliminary data.</text>
</comment>
<proteinExistence type="predicted"/>
<dbReference type="Proteomes" id="UP000765509">
    <property type="component" value="Unassembled WGS sequence"/>
</dbReference>
<reference evidence="2" key="1">
    <citation type="submission" date="2021-03" db="EMBL/GenBank/DDBJ databases">
        <title>Draft genome sequence of rust myrtle Austropuccinia psidii MF-1, a brazilian biotype.</title>
        <authorList>
            <person name="Quecine M.C."/>
            <person name="Pachon D.M.R."/>
            <person name="Bonatelli M.L."/>
            <person name="Correr F.H."/>
            <person name="Franceschini L.M."/>
            <person name="Leite T.F."/>
            <person name="Margarido G.R.A."/>
            <person name="Almeida C.A."/>
            <person name="Ferrarezi J.A."/>
            <person name="Labate C.A."/>
        </authorList>
    </citation>
    <scope>NUCLEOTIDE SEQUENCE</scope>
    <source>
        <strain evidence="2">MF-1</strain>
    </source>
</reference>